<gene>
    <name evidence="1" type="ORF">CPT03_12025</name>
</gene>
<dbReference type="RefSeq" id="WP_099439075.1">
    <property type="nucleotide sequence ID" value="NZ_CP024091.1"/>
</dbReference>
<reference evidence="1 2" key="1">
    <citation type="submission" date="2017-10" db="EMBL/GenBank/DDBJ databases">
        <title>Whole genome of Pedobacter ginsengisoli T01R-27 isolated from tomato rhizosphere.</title>
        <authorList>
            <person name="Weon H.-Y."/>
            <person name="Lee S.A."/>
            <person name="Sang M.K."/>
            <person name="Song J."/>
        </authorList>
    </citation>
    <scope>NUCLEOTIDE SEQUENCE [LARGE SCALE GENOMIC DNA]</scope>
    <source>
        <strain evidence="1 2">T01R-27</strain>
    </source>
</reference>
<dbReference type="Proteomes" id="UP000223749">
    <property type="component" value="Chromosome"/>
</dbReference>
<name>A0A2D1U6D2_9SPHI</name>
<dbReference type="Pfam" id="PF06067">
    <property type="entry name" value="DUF932"/>
    <property type="match status" value="1"/>
</dbReference>
<dbReference type="EMBL" id="CP024091">
    <property type="protein sequence ID" value="ATP57147.1"/>
    <property type="molecule type" value="Genomic_DNA"/>
</dbReference>
<proteinExistence type="predicted"/>
<dbReference type="InterPro" id="IPR026325">
    <property type="entry name" value="DUF932"/>
</dbReference>
<accession>A0A2D1U6D2</accession>
<organism evidence="1 2">
    <name type="scientific">Pedobacter ginsengisoli</name>
    <dbReference type="NCBI Taxonomy" id="363852"/>
    <lineage>
        <taxon>Bacteria</taxon>
        <taxon>Pseudomonadati</taxon>
        <taxon>Bacteroidota</taxon>
        <taxon>Sphingobacteriia</taxon>
        <taxon>Sphingobacteriales</taxon>
        <taxon>Sphingobacteriaceae</taxon>
        <taxon>Pedobacter</taxon>
    </lineage>
</organism>
<keyword evidence="2" id="KW-1185">Reference proteome</keyword>
<protein>
    <submittedName>
        <fullName evidence="1">Uncharacterized protein</fullName>
    </submittedName>
</protein>
<dbReference type="KEGG" id="pgs:CPT03_12025"/>
<dbReference type="AlphaFoldDB" id="A0A2D1U6D2"/>
<evidence type="ECO:0000313" key="1">
    <source>
        <dbReference type="EMBL" id="ATP57147.1"/>
    </source>
</evidence>
<sequence length="106" mass="11851">MAIAPNKENTEALRSGKLDEISSIYKNTVEGIFDYATTNPTQQEVTTKGTLFGAYNSITDFYQNIKGYKDEESRFKSIMYGTGLQKGQKAFDLCKDFAQLGKEALN</sequence>
<evidence type="ECO:0000313" key="2">
    <source>
        <dbReference type="Proteomes" id="UP000223749"/>
    </source>
</evidence>
<dbReference type="OrthoDB" id="576140at2"/>